<feature type="signal peptide" evidence="1">
    <location>
        <begin position="1"/>
        <end position="27"/>
    </location>
</feature>
<dbReference type="Gene3D" id="3.80.10.10">
    <property type="entry name" value="Ribonuclease Inhibitor"/>
    <property type="match status" value="1"/>
</dbReference>
<dbReference type="SMART" id="SM00635">
    <property type="entry name" value="BID_2"/>
    <property type="match status" value="1"/>
</dbReference>
<dbReference type="InterPro" id="IPR026906">
    <property type="entry name" value="LRR_5"/>
</dbReference>
<dbReference type="SUPFAM" id="SSF49373">
    <property type="entry name" value="Invasin/intimin cell-adhesion fragments"/>
    <property type="match status" value="1"/>
</dbReference>
<evidence type="ECO:0000313" key="4">
    <source>
        <dbReference type="Proteomes" id="UP000821846"/>
    </source>
</evidence>
<protein>
    <submittedName>
        <fullName evidence="3">Leucine-rich repeat domain-containing protein</fullName>
    </submittedName>
</protein>
<keyword evidence="1" id="KW-0732">Signal</keyword>
<dbReference type="Pfam" id="PF02368">
    <property type="entry name" value="Big_2"/>
    <property type="match status" value="1"/>
</dbReference>
<feature type="chain" id="PRO_5046796958" evidence="1">
    <location>
        <begin position="28"/>
        <end position="462"/>
    </location>
</feature>
<feature type="domain" description="BIG2" evidence="2">
    <location>
        <begin position="284"/>
        <end position="361"/>
    </location>
</feature>
<accession>A0ABX2H3D7</accession>
<dbReference type="Gene3D" id="2.60.40.1080">
    <property type="match status" value="1"/>
</dbReference>
<evidence type="ECO:0000256" key="1">
    <source>
        <dbReference type="SAM" id="SignalP"/>
    </source>
</evidence>
<name>A0ABX2H3D7_9FIRM</name>
<dbReference type="RefSeq" id="WP_173867113.1">
    <property type="nucleotide sequence ID" value="NZ_JAAWUU010000100.1"/>
</dbReference>
<dbReference type="Pfam" id="PF13306">
    <property type="entry name" value="LRR_5"/>
    <property type="match status" value="1"/>
</dbReference>
<proteinExistence type="predicted"/>
<keyword evidence="4" id="KW-1185">Reference proteome</keyword>
<comment type="caution">
    <text evidence="3">The sequence shown here is derived from an EMBL/GenBank/DDBJ whole genome shotgun (WGS) entry which is preliminary data.</text>
</comment>
<dbReference type="Gene3D" id="2.60.40.10">
    <property type="entry name" value="Immunoglobulins"/>
    <property type="match status" value="1"/>
</dbReference>
<evidence type="ECO:0000313" key="3">
    <source>
        <dbReference type="EMBL" id="NSG31504.1"/>
    </source>
</evidence>
<dbReference type="EMBL" id="JAAWUZ010000101">
    <property type="protein sequence ID" value="NSG31504.1"/>
    <property type="molecule type" value="Genomic_DNA"/>
</dbReference>
<dbReference type="InterPro" id="IPR008964">
    <property type="entry name" value="Invasin/intimin_cell_adhesion"/>
</dbReference>
<dbReference type="InterPro" id="IPR003343">
    <property type="entry name" value="Big_2"/>
</dbReference>
<evidence type="ECO:0000259" key="2">
    <source>
        <dbReference type="SMART" id="SM00635"/>
    </source>
</evidence>
<sequence length="462" mass="51959">MKKKFLKLFTSVAMLALVFCLHQNVRAEDIAQPTEKDVYIHHDDGEDYVANRYERAIVVDRVVYQYLPEKDSYLIVAFDDNDEEFPEGIIFKPRSEVRGKPVTGIYIDGEEDGPSYLTRLNLVLPDSVKDIEISGASFGSITLPKFLTVTPGGIFESDFEQIIIPEGTTNVRGINDIWKLRKMELPSSTKKIGKYFLGNSSDLRTVYIPEGVTEIGAEAFSGCPKLEIYIPASVKKIGKNAFKKTDQYGQVKMIYCANNSAAHKYAKKNHLPYTIVDPVKTSYKATDLSLSTKRISMPIGAKKRVLYQVTPVYAAKRNVKFSSSNSKVVSVNAKGMMTAKKNGKATITVQLKSGSKKKVKLKVVVQPRAPYLLADSVPNKNTTVFTWNKSGGEEGYELSCSDTKNGTYKVIKKVTGKTKITFKASTKKYYKIRAWYRTAKGKKYYSDYSEAVYHLGHIWFRD</sequence>
<dbReference type="InterPro" id="IPR032675">
    <property type="entry name" value="LRR_dom_sf"/>
</dbReference>
<dbReference type="Proteomes" id="UP000821846">
    <property type="component" value="Unassembled WGS sequence"/>
</dbReference>
<organism evidence="3 4">
    <name type="scientific">Faecalicatena fissicatena</name>
    <dbReference type="NCBI Taxonomy" id="290055"/>
    <lineage>
        <taxon>Bacteria</taxon>
        <taxon>Bacillati</taxon>
        <taxon>Bacillota</taxon>
        <taxon>Clostridia</taxon>
        <taxon>Lachnospirales</taxon>
        <taxon>Lachnospiraceae</taxon>
        <taxon>Faecalicatena</taxon>
    </lineage>
</organism>
<reference evidence="3 4" key="1">
    <citation type="journal article" date="2020" name="Cell Host Microbe">
        <title>Functional and Genomic Variation between Human-Derived Isolates of Lachnospiraceae Reveals Inter- and Intra-Species Diversity.</title>
        <authorList>
            <person name="Sorbara M.T."/>
            <person name="Littmann E.R."/>
            <person name="Fontana E."/>
            <person name="Moody T.U."/>
            <person name="Kohout C.E."/>
            <person name="Gjonbalaj M."/>
            <person name="Eaton V."/>
            <person name="Seok R."/>
            <person name="Leiner I.M."/>
            <person name="Pamer E.G."/>
        </authorList>
    </citation>
    <scope>NUCLEOTIDE SEQUENCE [LARGE SCALE GENOMIC DNA]</scope>
    <source>
        <strain evidence="3 4">MSK.14.16</strain>
    </source>
</reference>
<gene>
    <name evidence="3" type="ORF">HFM93_14925</name>
</gene>
<dbReference type="InterPro" id="IPR013783">
    <property type="entry name" value="Ig-like_fold"/>
</dbReference>